<feature type="domain" description="Multidrug resistance protein MdtA-like alpha-helical hairpin" evidence="2">
    <location>
        <begin position="130"/>
        <end position="218"/>
    </location>
</feature>
<proteinExistence type="predicted"/>
<organism evidence="3 4">
    <name type="scientific">Endozoicomonas elysicola</name>
    <dbReference type="NCBI Taxonomy" id="305900"/>
    <lineage>
        <taxon>Bacteria</taxon>
        <taxon>Pseudomonadati</taxon>
        <taxon>Pseudomonadota</taxon>
        <taxon>Gammaproteobacteria</taxon>
        <taxon>Oceanospirillales</taxon>
        <taxon>Endozoicomonadaceae</taxon>
        <taxon>Endozoicomonas</taxon>
    </lineage>
</organism>
<comment type="caution">
    <text evidence="3">The sequence shown here is derived from an EMBL/GenBank/DDBJ whole genome shotgun (WGS) entry which is preliminary data.</text>
</comment>
<evidence type="ECO:0000256" key="1">
    <source>
        <dbReference type="SAM" id="Coils"/>
    </source>
</evidence>
<sequence length="446" mass="49554">MQASKKRFFFFALGIGVLIFILALANRQSPPLNPSTDRAVPVQAKAIEQKAIAPLISGFGRVQPKVEWKAVAETSGKIIYRHPDLEKGRVIKAGETLLKIDPLDYELQLARAQAELNSSKAQLARLNLEEQNLKASLDIEEKRLSLIEKELVRKENLLKKNVISKSDVDQQRLSFLSQQSQVLSLKNQLALIPDNRSTSEAQVKVNESRLEEARRQLSKTTITLPFIARVASVDFEVGEAINPQQQLALLYGISQMEVEAQVPLHDIKTLLSTITFDSGNITDYSRIRPDQFNLKAKVQVSSGNYRAEREARVVRISETIDPNQGTVGVILEVEQDIRTMLNSNQVPLSNGLFVEAMIEGLAKPQLLVPEAALHGNTLYRISEQQTLNKVDVQVLFRRDGLAAIDGAVEQDDMIVTTDLIPAIDGMKLKLAGNHPEEKSKTAEASQ</sequence>
<dbReference type="EMBL" id="JOJP01000001">
    <property type="protein sequence ID" value="KEI70694.1"/>
    <property type="molecule type" value="Genomic_DNA"/>
</dbReference>
<dbReference type="PANTHER" id="PTHR30469:SF33">
    <property type="entry name" value="SLR1207 PROTEIN"/>
    <property type="match status" value="1"/>
</dbReference>
<dbReference type="eggNOG" id="COG0845">
    <property type="taxonomic scope" value="Bacteria"/>
</dbReference>
<feature type="coiled-coil region" evidence="1">
    <location>
        <begin position="109"/>
        <end position="157"/>
    </location>
</feature>
<dbReference type="RefSeq" id="WP_020580697.1">
    <property type="nucleotide sequence ID" value="NZ_JOJP01000001.1"/>
</dbReference>
<dbReference type="Proteomes" id="UP000027997">
    <property type="component" value="Unassembled WGS sequence"/>
</dbReference>
<evidence type="ECO:0000259" key="2">
    <source>
        <dbReference type="Pfam" id="PF25876"/>
    </source>
</evidence>
<dbReference type="GO" id="GO:0015562">
    <property type="term" value="F:efflux transmembrane transporter activity"/>
    <property type="evidence" value="ECO:0007669"/>
    <property type="project" value="TreeGrafter"/>
</dbReference>
<dbReference type="Gene3D" id="1.10.287.470">
    <property type="entry name" value="Helix hairpin bin"/>
    <property type="match status" value="1"/>
</dbReference>
<dbReference type="SUPFAM" id="SSF111369">
    <property type="entry name" value="HlyD-like secretion proteins"/>
    <property type="match status" value="1"/>
</dbReference>
<keyword evidence="1" id="KW-0175">Coiled coil</keyword>
<dbReference type="InterPro" id="IPR058624">
    <property type="entry name" value="MdtA-like_HH"/>
</dbReference>
<name>A0A081K968_9GAMM</name>
<dbReference type="Gene3D" id="2.40.50.100">
    <property type="match status" value="1"/>
</dbReference>
<gene>
    <name evidence="3" type="ORF">GV64_08030</name>
</gene>
<evidence type="ECO:0000313" key="3">
    <source>
        <dbReference type="EMBL" id="KEI70694.1"/>
    </source>
</evidence>
<dbReference type="Gene3D" id="2.40.420.20">
    <property type="match status" value="1"/>
</dbReference>
<dbReference type="STRING" id="305900.GV64_08030"/>
<dbReference type="GO" id="GO:1990281">
    <property type="term" value="C:efflux pump complex"/>
    <property type="evidence" value="ECO:0007669"/>
    <property type="project" value="TreeGrafter"/>
</dbReference>
<reference evidence="3 4" key="1">
    <citation type="submission" date="2014-06" db="EMBL/GenBank/DDBJ databases">
        <title>Whole Genome Sequences of Three Symbiotic Endozoicomonas Bacteria.</title>
        <authorList>
            <person name="Neave M.J."/>
            <person name="Apprill A."/>
            <person name="Voolstra C.R."/>
        </authorList>
    </citation>
    <scope>NUCLEOTIDE SEQUENCE [LARGE SCALE GENOMIC DNA]</scope>
    <source>
        <strain evidence="3 4">DSM 22380</strain>
    </source>
</reference>
<dbReference type="AlphaFoldDB" id="A0A081K968"/>
<protein>
    <submittedName>
        <fullName evidence="3">Acriflavin resistance protein</fullName>
    </submittedName>
</protein>
<keyword evidence="4" id="KW-1185">Reference proteome</keyword>
<dbReference type="Gene3D" id="2.40.30.170">
    <property type="match status" value="1"/>
</dbReference>
<dbReference type="Pfam" id="PF25876">
    <property type="entry name" value="HH_MFP_RND"/>
    <property type="match status" value="1"/>
</dbReference>
<accession>A0A081K968</accession>
<evidence type="ECO:0000313" key="4">
    <source>
        <dbReference type="Proteomes" id="UP000027997"/>
    </source>
</evidence>
<dbReference type="PANTHER" id="PTHR30469">
    <property type="entry name" value="MULTIDRUG RESISTANCE PROTEIN MDTA"/>
    <property type="match status" value="1"/>
</dbReference>